<feature type="domain" description="G-protein coupled receptors family 1 profile" evidence="11">
    <location>
        <begin position="44"/>
        <end position="364"/>
    </location>
</feature>
<keyword evidence="7 10" id="KW-0472">Membrane</keyword>
<evidence type="ECO:0000256" key="9">
    <source>
        <dbReference type="ARBA" id="ARBA00023224"/>
    </source>
</evidence>
<organism evidence="12 13">
    <name type="scientific">Arctia plantaginis</name>
    <name type="common">Wood tiger moth</name>
    <name type="synonym">Phalaena plantaginis</name>
    <dbReference type="NCBI Taxonomy" id="874455"/>
    <lineage>
        <taxon>Eukaryota</taxon>
        <taxon>Metazoa</taxon>
        <taxon>Ecdysozoa</taxon>
        <taxon>Arthropoda</taxon>
        <taxon>Hexapoda</taxon>
        <taxon>Insecta</taxon>
        <taxon>Pterygota</taxon>
        <taxon>Neoptera</taxon>
        <taxon>Endopterygota</taxon>
        <taxon>Lepidoptera</taxon>
        <taxon>Glossata</taxon>
        <taxon>Ditrysia</taxon>
        <taxon>Noctuoidea</taxon>
        <taxon>Erebidae</taxon>
        <taxon>Arctiinae</taxon>
        <taxon>Arctia</taxon>
    </lineage>
</organism>
<dbReference type="Proteomes" id="UP000494256">
    <property type="component" value="Unassembled WGS sequence"/>
</dbReference>
<evidence type="ECO:0000256" key="7">
    <source>
        <dbReference type="ARBA" id="ARBA00023136"/>
    </source>
</evidence>
<name>A0A8S1BDB6_ARCPL</name>
<dbReference type="EMBL" id="CADEBD010000443">
    <property type="protein sequence ID" value="CAB3255833.1"/>
    <property type="molecule type" value="Genomic_DNA"/>
</dbReference>
<proteinExistence type="inferred from homology"/>
<dbReference type="PROSITE" id="PS50262">
    <property type="entry name" value="G_PROTEIN_RECEP_F1_2"/>
    <property type="match status" value="1"/>
</dbReference>
<keyword evidence="8" id="KW-0675">Receptor</keyword>
<dbReference type="OrthoDB" id="10253041at2759"/>
<feature type="transmembrane region" description="Helical" evidence="10">
    <location>
        <begin position="311"/>
        <end position="335"/>
    </location>
</feature>
<feature type="transmembrane region" description="Helical" evidence="10">
    <location>
        <begin position="64"/>
        <end position="85"/>
    </location>
</feature>
<evidence type="ECO:0000256" key="8">
    <source>
        <dbReference type="ARBA" id="ARBA00023170"/>
    </source>
</evidence>
<dbReference type="SUPFAM" id="SSF81321">
    <property type="entry name" value="Family A G protein-coupled receptor-like"/>
    <property type="match status" value="1"/>
</dbReference>
<evidence type="ECO:0000256" key="1">
    <source>
        <dbReference type="ARBA" id="ARBA00004651"/>
    </source>
</evidence>
<keyword evidence="6" id="KW-0297">G-protein coupled receptor</keyword>
<evidence type="ECO:0000256" key="4">
    <source>
        <dbReference type="ARBA" id="ARBA00022692"/>
    </source>
</evidence>
<dbReference type="PANTHER" id="PTHR24228:SF74">
    <property type="entry name" value="G-PROTEIN COUPLED RECEPTORS FAMILY 1 PROFILE DOMAIN-CONTAINING PROTEIN"/>
    <property type="match status" value="1"/>
</dbReference>
<sequence length="392" mass="44434">MESNYSIGSNTELETVELFRGYPDALLQFAVACCVIFILIGIPGNLITIIALGCCKKFRNATAIFIINLHVNNLIFCCMILPLTSFNYSYRHWIFGNTMCSVYSLMKYALNGTAHFTVVAITINRYIMVCHPLMYPRIYKRRSLIISVLSTWIAGFTLFLPSFLGVWGKFGLDPKGIDCTMIPDQNHVSPKIFFVCLAFAGPYLIISVCYGRIWWTVRKKMKQCRNHNVRTILPITSSSGSEISGAENGDVCQEASVHKGSTDHEKLKLSSSVNLTPDGTENKMMKFFKYSFRITKKEDQLTLPTRKDKKLATMILAILISFAICHLPLMLTRALYGEYKSNPAVNILAHLLEYCTSFISPIIYVIMSNEYRQAYKSLFEDFKSKVTALFKS</sequence>
<evidence type="ECO:0000256" key="2">
    <source>
        <dbReference type="ARBA" id="ARBA00010663"/>
    </source>
</evidence>
<dbReference type="Pfam" id="PF00001">
    <property type="entry name" value="7tm_1"/>
    <property type="match status" value="1"/>
</dbReference>
<feature type="transmembrane region" description="Helical" evidence="10">
    <location>
        <begin position="192"/>
        <end position="215"/>
    </location>
</feature>
<feature type="transmembrane region" description="Helical" evidence="10">
    <location>
        <begin position="144"/>
        <end position="164"/>
    </location>
</feature>
<evidence type="ECO:0000256" key="10">
    <source>
        <dbReference type="SAM" id="Phobius"/>
    </source>
</evidence>
<dbReference type="InterPro" id="IPR000276">
    <property type="entry name" value="GPCR_Rhodpsn"/>
</dbReference>
<accession>A0A8S1BDB6</accession>
<comment type="caution">
    <text evidence="12">The sequence shown here is derived from an EMBL/GenBank/DDBJ whole genome shotgun (WGS) entry which is preliminary data.</text>
</comment>
<dbReference type="PANTHER" id="PTHR24228">
    <property type="entry name" value="B2 BRADYKININ RECEPTOR/ANGIOTENSIN II RECEPTOR"/>
    <property type="match status" value="1"/>
</dbReference>
<protein>
    <recommendedName>
        <fullName evidence="11">G-protein coupled receptors family 1 profile domain-containing protein</fullName>
    </recommendedName>
</protein>
<comment type="subcellular location">
    <subcellularLocation>
        <location evidence="1">Cell membrane</location>
        <topology evidence="1">Multi-pass membrane protein</topology>
    </subcellularLocation>
</comment>
<keyword evidence="3" id="KW-1003">Cell membrane</keyword>
<dbReference type="GO" id="GO:0005886">
    <property type="term" value="C:plasma membrane"/>
    <property type="evidence" value="ECO:0007669"/>
    <property type="project" value="UniProtKB-SubCell"/>
</dbReference>
<evidence type="ECO:0000256" key="3">
    <source>
        <dbReference type="ARBA" id="ARBA00022475"/>
    </source>
</evidence>
<evidence type="ECO:0000313" key="12">
    <source>
        <dbReference type="EMBL" id="CAB3255833.1"/>
    </source>
</evidence>
<dbReference type="Gene3D" id="1.20.1070.10">
    <property type="entry name" value="Rhodopsin 7-helix transmembrane proteins"/>
    <property type="match status" value="1"/>
</dbReference>
<gene>
    <name evidence="12" type="ORF">APLA_LOCUS15434</name>
</gene>
<keyword evidence="5 10" id="KW-1133">Transmembrane helix</keyword>
<keyword evidence="9" id="KW-0807">Transducer</keyword>
<dbReference type="PRINTS" id="PR00237">
    <property type="entry name" value="GPCRRHODOPSN"/>
</dbReference>
<dbReference type="InterPro" id="IPR017452">
    <property type="entry name" value="GPCR_Rhodpsn_7TM"/>
</dbReference>
<evidence type="ECO:0000256" key="5">
    <source>
        <dbReference type="ARBA" id="ARBA00022989"/>
    </source>
</evidence>
<evidence type="ECO:0000256" key="6">
    <source>
        <dbReference type="ARBA" id="ARBA00023040"/>
    </source>
</evidence>
<evidence type="ECO:0000259" key="11">
    <source>
        <dbReference type="PROSITE" id="PS50262"/>
    </source>
</evidence>
<feature type="transmembrane region" description="Helical" evidence="10">
    <location>
        <begin position="105"/>
        <end position="123"/>
    </location>
</feature>
<comment type="similarity">
    <text evidence="2">Belongs to the G-protein coupled receptor 1 family.</text>
</comment>
<dbReference type="AlphaFoldDB" id="A0A8S1BDB6"/>
<reference evidence="12 13" key="1">
    <citation type="submission" date="2020-04" db="EMBL/GenBank/DDBJ databases">
        <authorList>
            <person name="Wallbank WR R."/>
            <person name="Pardo Diaz C."/>
            <person name="Kozak K."/>
            <person name="Martin S."/>
            <person name="Jiggins C."/>
            <person name="Moest M."/>
            <person name="Warren A I."/>
            <person name="Byers J.R.P. K."/>
            <person name="Montejo-Kovacevich G."/>
            <person name="Yen C E."/>
        </authorList>
    </citation>
    <scope>NUCLEOTIDE SEQUENCE [LARGE SCALE GENOMIC DNA]</scope>
</reference>
<feature type="transmembrane region" description="Helical" evidence="10">
    <location>
        <begin position="26"/>
        <end position="52"/>
    </location>
</feature>
<dbReference type="GO" id="GO:0004930">
    <property type="term" value="F:G protein-coupled receptor activity"/>
    <property type="evidence" value="ECO:0007669"/>
    <property type="project" value="UniProtKB-KW"/>
</dbReference>
<evidence type="ECO:0000313" key="13">
    <source>
        <dbReference type="Proteomes" id="UP000494256"/>
    </source>
</evidence>
<keyword evidence="4 10" id="KW-0812">Transmembrane</keyword>
<feature type="transmembrane region" description="Helical" evidence="10">
    <location>
        <begin position="347"/>
        <end position="367"/>
    </location>
</feature>